<keyword evidence="3 13" id="KW-0436">Ligase</keyword>
<dbReference type="SUPFAM" id="SSF50249">
    <property type="entry name" value="Nucleic acid-binding proteins"/>
    <property type="match status" value="1"/>
</dbReference>
<dbReference type="GO" id="GO:0006281">
    <property type="term" value="P:DNA repair"/>
    <property type="evidence" value="ECO:0007669"/>
    <property type="project" value="UniProtKB-KW"/>
</dbReference>
<dbReference type="Gene3D" id="2.40.50.140">
    <property type="entry name" value="Nucleic acid-binding proteins"/>
    <property type="match status" value="1"/>
</dbReference>
<dbReference type="RefSeq" id="WP_005987608.1">
    <property type="nucleotide sequence ID" value="NZ_JH470339.1"/>
</dbReference>
<keyword evidence="18" id="KW-1185">Reference proteome</keyword>
<organism evidence="17 18">
    <name type="scientific">Actinomyces graevenitzii C83</name>
    <dbReference type="NCBI Taxonomy" id="435830"/>
    <lineage>
        <taxon>Bacteria</taxon>
        <taxon>Bacillati</taxon>
        <taxon>Actinomycetota</taxon>
        <taxon>Actinomycetes</taxon>
        <taxon>Actinomycetales</taxon>
        <taxon>Actinomycetaceae</taxon>
        <taxon>Actinomyces</taxon>
    </lineage>
</organism>
<keyword evidence="13" id="KW-0464">Manganese</keyword>
<feature type="binding site" evidence="13">
    <location>
        <position position="465"/>
    </location>
    <ligand>
        <name>Zn(2+)</name>
        <dbReference type="ChEBI" id="CHEBI:29105"/>
    </ligand>
</feature>
<dbReference type="GO" id="GO:0006260">
    <property type="term" value="P:DNA replication"/>
    <property type="evidence" value="ECO:0007669"/>
    <property type="project" value="UniProtKB-KW"/>
</dbReference>
<proteinExistence type="inferred from homology"/>
<keyword evidence="8 13" id="KW-0460">Magnesium</keyword>
<dbReference type="PROSITE" id="PS01055">
    <property type="entry name" value="DNA_LIGASE_N1"/>
    <property type="match status" value="1"/>
</dbReference>
<keyword evidence="6 13" id="KW-0227">DNA damage</keyword>
<dbReference type="NCBIfam" id="NF005932">
    <property type="entry name" value="PRK07956.1"/>
    <property type="match status" value="1"/>
</dbReference>
<dbReference type="InterPro" id="IPR010994">
    <property type="entry name" value="RuvA_2-like"/>
</dbReference>
<feature type="binding site" evidence="13">
    <location>
        <position position="443"/>
    </location>
    <ligand>
        <name>Zn(2+)</name>
        <dbReference type="ChEBI" id="CHEBI:29105"/>
    </ligand>
</feature>
<dbReference type="Pfam" id="PF01653">
    <property type="entry name" value="DNA_ligase_aden"/>
    <property type="match status" value="2"/>
</dbReference>
<dbReference type="OrthoDB" id="9759736at2"/>
<dbReference type="InterPro" id="IPR036420">
    <property type="entry name" value="BRCT_dom_sf"/>
</dbReference>
<dbReference type="Gene3D" id="3.40.50.10190">
    <property type="entry name" value="BRCT domain"/>
    <property type="match status" value="1"/>
</dbReference>
<feature type="region of interest" description="Disordered" evidence="15">
    <location>
        <begin position="648"/>
        <end position="683"/>
    </location>
</feature>
<evidence type="ECO:0000256" key="5">
    <source>
        <dbReference type="ARBA" id="ARBA00022723"/>
    </source>
</evidence>
<feature type="binding site" evidence="13">
    <location>
        <position position="144"/>
    </location>
    <ligand>
        <name>NAD(+)</name>
        <dbReference type="ChEBI" id="CHEBI:57540"/>
    </ligand>
</feature>
<dbReference type="GO" id="GO:0046872">
    <property type="term" value="F:metal ion binding"/>
    <property type="evidence" value="ECO:0007669"/>
    <property type="project" value="UniProtKB-KW"/>
</dbReference>
<comment type="similarity">
    <text evidence="12 13">Belongs to the NAD-dependent DNA ligase family. LigA subfamily.</text>
</comment>
<dbReference type="HOGENOM" id="CLU_007764_2_1_11"/>
<dbReference type="Pfam" id="PF12826">
    <property type="entry name" value="HHH_2"/>
    <property type="match status" value="1"/>
</dbReference>
<feature type="binding site" evidence="13">
    <location>
        <position position="322"/>
    </location>
    <ligand>
        <name>NAD(+)</name>
        <dbReference type="ChEBI" id="CHEBI:57540"/>
    </ligand>
</feature>
<dbReference type="CDD" id="cd17748">
    <property type="entry name" value="BRCT_DNA_ligase_like"/>
    <property type="match status" value="1"/>
</dbReference>
<dbReference type="InterPro" id="IPR018239">
    <property type="entry name" value="DNA_ligase_AS"/>
</dbReference>
<dbReference type="InterPro" id="IPR013839">
    <property type="entry name" value="DNAligase_adenylation"/>
</dbReference>
<feature type="binding site" evidence="13">
    <location>
        <position position="346"/>
    </location>
    <ligand>
        <name>NAD(+)</name>
        <dbReference type="ChEBI" id="CHEBI:57540"/>
    </ligand>
</feature>
<comment type="catalytic activity">
    <reaction evidence="11 13 14">
        <text>NAD(+) + (deoxyribonucleotide)n-3'-hydroxyl + 5'-phospho-(deoxyribonucleotide)m = (deoxyribonucleotide)n+m + AMP + beta-nicotinamide D-nucleotide.</text>
        <dbReference type="EC" id="6.5.1.2"/>
    </reaction>
</comment>
<dbReference type="GO" id="GO:0003911">
    <property type="term" value="F:DNA ligase (NAD+) activity"/>
    <property type="evidence" value="ECO:0007669"/>
    <property type="project" value="UniProtKB-UniRule"/>
</dbReference>
<comment type="cofactor">
    <cofactor evidence="13">
        <name>Mg(2+)</name>
        <dbReference type="ChEBI" id="CHEBI:18420"/>
    </cofactor>
    <cofactor evidence="13">
        <name>Mn(2+)</name>
        <dbReference type="ChEBI" id="CHEBI:29035"/>
    </cofactor>
</comment>
<comment type="caution">
    <text evidence="17">The sequence shown here is derived from an EMBL/GenBank/DDBJ whole genome shotgun (WGS) entry which is preliminary data.</text>
</comment>
<dbReference type="SUPFAM" id="SSF56091">
    <property type="entry name" value="DNA ligase/mRNA capping enzyme, catalytic domain"/>
    <property type="match status" value="1"/>
</dbReference>
<dbReference type="SUPFAM" id="SSF52113">
    <property type="entry name" value="BRCT domain"/>
    <property type="match status" value="1"/>
</dbReference>
<evidence type="ECO:0000313" key="18">
    <source>
        <dbReference type="Proteomes" id="UP000003822"/>
    </source>
</evidence>
<evidence type="ECO:0000256" key="13">
    <source>
        <dbReference type="HAMAP-Rule" id="MF_01588"/>
    </source>
</evidence>
<feature type="binding site" evidence="13">
    <location>
        <position position="459"/>
    </location>
    <ligand>
        <name>Zn(2+)</name>
        <dbReference type="ChEBI" id="CHEBI:29105"/>
    </ligand>
</feature>
<dbReference type="SMART" id="SM00532">
    <property type="entry name" value="LIGANc"/>
    <property type="match status" value="1"/>
</dbReference>
<dbReference type="InterPro" id="IPR001357">
    <property type="entry name" value="BRCT_dom"/>
</dbReference>
<dbReference type="PROSITE" id="PS50172">
    <property type="entry name" value="BRCT"/>
    <property type="match status" value="1"/>
</dbReference>
<feature type="active site" description="N6-AMP-lysine intermediate" evidence="13">
    <location>
        <position position="123"/>
    </location>
</feature>
<dbReference type="PIRSF" id="PIRSF001604">
    <property type="entry name" value="LigA"/>
    <property type="match status" value="1"/>
</dbReference>
<dbReference type="SMART" id="SM00292">
    <property type="entry name" value="BRCT"/>
    <property type="match status" value="1"/>
</dbReference>
<dbReference type="PATRIC" id="fig|435830.3.peg.1678"/>
<dbReference type="FunFam" id="1.10.150.20:FF:000006">
    <property type="entry name" value="DNA ligase"/>
    <property type="match status" value="1"/>
</dbReference>
<dbReference type="FunFam" id="2.40.50.140:FF:000012">
    <property type="entry name" value="DNA ligase"/>
    <property type="match status" value="1"/>
</dbReference>
<dbReference type="Gene3D" id="3.30.470.30">
    <property type="entry name" value="DNA ligase/mRNA capping enzyme"/>
    <property type="match status" value="1"/>
</dbReference>
<dbReference type="eggNOG" id="COG0272">
    <property type="taxonomic scope" value="Bacteria"/>
</dbReference>
<dbReference type="Pfam" id="PF03120">
    <property type="entry name" value="OB_DNA_ligase"/>
    <property type="match status" value="1"/>
</dbReference>
<evidence type="ECO:0000256" key="6">
    <source>
        <dbReference type="ARBA" id="ARBA00022763"/>
    </source>
</evidence>
<keyword evidence="4 13" id="KW-0235">DNA replication</keyword>
<evidence type="ECO:0000256" key="11">
    <source>
        <dbReference type="ARBA" id="ARBA00034005"/>
    </source>
</evidence>
<sequence>MTSPQAVSQIPASARERWGQLVRTIDRARHDYYDAVDAQSSLSDQEYDRLYRELEELEDTYPALALPSSPTQHVGGQGANQFAPITHAERMYSLQDVFSLEELAQWCARIDPTDELPMTAEVKVDGLAISLTYLDGVLTQAATRGDGRVGEDITANARTIASIPLVLAGANHPKRIEVRGEVYFPSEAFARFNRERQEENQRREQRNLQAREQGRKTEPLLQIFANPRNAAAGSLRQKNPAVTASRPLAMVVHGFGAVEVQDEAQELPQTQREWYELMRSWGLPVSSYTQVVVGRKQREEYIATYAKRRDQLVHDIDGIVFKLDDVQRQRELGFTARVPRWAVAYKYPPQEVHTKLLDIDVQVGRTGRVTPFAVMEPVAVAGSTVARATLHNASEVARKGVWIGDTVVLRKAGDVIPEVLGPVLSLRPEDAYPFVMPANCPSCGTALAPMKEGDVDLRCPNQRSCPAQLTQRLVYLAGRSAFDIEGLGEESALALTQSTSEHPPVLSNEAQLFDLKIEDLEQVTTTRINARTGVSEQVPVFYTKPTAKKPSVPRKNAISMLEAIEGAKQRPLWRVLVALSIRHVGPTAAQAWAAHFGSMQALRQASLEELAAVEGVGETIAQAWLSWLEVDWHREILQAWQDAGVRMDDAEGAPGSAGAAVGGSGGDDVASDADGEGTGAETQELEQTLAGLTLVVTGTLSGFTRSQAQAAIVARGGKAAGSVSKKTDYLVAGEKAGSKERKAISLGVPVLDEEQFVALLAGQAPA</sequence>
<evidence type="ECO:0000313" key="17">
    <source>
        <dbReference type="EMBL" id="EHM87365.1"/>
    </source>
</evidence>
<evidence type="ECO:0000256" key="15">
    <source>
        <dbReference type="SAM" id="MobiDB-lite"/>
    </source>
</evidence>
<protein>
    <recommendedName>
        <fullName evidence="2 13">DNA ligase</fullName>
        <ecNumber evidence="1 13">6.5.1.2</ecNumber>
    </recommendedName>
    <alternativeName>
        <fullName evidence="13">Polydeoxyribonucleotide synthase [NAD(+)]</fullName>
    </alternativeName>
</protein>
<dbReference type="InterPro" id="IPR013840">
    <property type="entry name" value="DNAligase_N"/>
</dbReference>
<feature type="binding site" evidence="13">
    <location>
        <begin position="93"/>
        <end position="94"/>
    </location>
    <ligand>
        <name>NAD(+)</name>
        <dbReference type="ChEBI" id="CHEBI:57540"/>
    </ligand>
</feature>
<dbReference type="Gene3D" id="1.10.150.20">
    <property type="entry name" value="5' to 3' exonuclease, C-terminal subdomain"/>
    <property type="match status" value="2"/>
</dbReference>
<dbReference type="Gene3D" id="1.10.287.610">
    <property type="entry name" value="Helix hairpin bin"/>
    <property type="match status" value="1"/>
</dbReference>
<evidence type="ECO:0000256" key="3">
    <source>
        <dbReference type="ARBA" id="ARBA00022598"/>
    </source>
</evidence>
<evidence type="ECO:0000256" key="10">
    <source>
        <dbReference type="ARBA" id="ARBA00023204"/>
    </source>
</evidence>
<evidence type="ECO:0000256" key="8">
    <source>
        <dbReference type="ARBA" id="ARBA00022842"/>
    </source>
</evidence>
<dbReference type="STRING" id="435830.HMPREF0045_01744"/>
<dbReference type="InterPro" id="IPR012340">
    <property type="entry name" value="NA-bd_OB-fold"/>
</dbReference>
<dbReference type="EC" id="6.5.1.2" evidence="1 13"/>
<feature type="domain" description="BRCT" evidence="16">
    <location>
        <begin position="684"/>
        <end position="766"/>
    </location>
</feature>
<dbReference type="Proteomes" id="UP000003822">
    <property type="component" value="Unassembled WGS sequence"/>
</dbReference>
<feature type="binding site" evidence="13">
    <location>
        <position position="440"/>
    </location>
    <ligand>
        <name>Zn(2+)</name>
        <dbReference type="ChEBI" id="CHEBI:29105"/>
    </ligand>
</feature>
<evidence type="ECO:0000256" key="9">
    <source>
        <dbReference type="ARBA" id="ARBA00023027"/>
    </source>
</evidence>
<feature type="binding site" evidence="13">
    <location>
        <begin position="44"/>
        <end position="48"/>
    </location>
    <ligand>
        <name>NAD(+)</name>
        <dbReference type="ChEBI" id="CHEBI:57540"/>
    </ligand>
</feature>
<evidence type="ECO:0000256" key="4">
    <source>
        <dbReference type="ARBA" id="ARBA00022705"/>
    </source>
</evidence>
<dbReference type="HAMAP" id="MF_01588">
    <property type="entry name" value="DNA_ligase_A"/>
    <property type="match status" value="1"/>
</dbReference>
<dbReference type="NCBIfam" id="TIGR00575">
    <property type="entry name" value="dnlj"/>
    <property type="match status" value="1"/>
</dbReference>
<dbReference type="InterPro" id="IPR041663">
    <property type="entry name" value="DisA/LigA_HHH"/>
</dbReference>
<dbReference type="EMBL" id="ACRN01000015">
    <property type="protein sequence ID" value="EHM87365.1"/>
    <property type="molecule type" value="Genomic_DNA"/>
</dbReference>
<accession>G9PHL6</accession>
<dbReference type="Pfam" id="PF03119">
    <property type="entry name" value="DNA_ligase_ZBD"/>
    <property type="match status" value="1"/>
</dbReference>
<keyword evidence="10 13" id="KW-0234">DNA repair</keyword>
<evidence type="ECO:0000256" key="12">
    <source>
        <dbReference type="ARBA" id="ARBA00060881"/>
    </source>
</evidence>
<dbReference type="PANTHER" id="PTHR23389:SF9">
    <property type="entry name" value="DNA LIGASE"/>
    <property type="match status" value="1"/>
</dbReference>
<dbReference type="InterPro" id="IPR004150">
    <property type="entry name" value="NAD_DNA_ligase_OB"/>
</dbReference>
<comment type="function">
    <text evidence="13">DNA ligase that catalyzes the formation of phosphodiester linkages between 5'-phosphoryl and 3'-hydroxyl groups in double-stranded DNA using NAD as a coenzyme and as the energy source for the reaction. It is essential for DNA replication and repair of damaged DNA.</text>
</comment>
<dbReference type="InterPro" id="IPR004149">
    <property type="entry name" value="Znf_DNAligase_C4"/>
</dbReference>
<dbReference type="FunFam" id="3.40.50.10190:FF:000054">
    <property type="entry name" value="DNA ligase"/>
    <property type="match status" value="1"/>
</dbReference>
<dbReference type="Pfam" id="PF00533">
    <property type="entry name" value="BRCT"/>
    <property type="match status" value="1"/>
</dbReference>
<keyword evidence="7 13" id="KW-0862">Zinc</keyword>
<evidence type="ECO:0000256" key="7">
    <source>
        <dbReference type="ARBA" id="ARBA00022833"/>
    </source>
</evidence>
<dbReference type="PROSITE" id="PS01056">
    <property type="entry name" value="DNA_LIGASE_N2"/>
    <property type="match status" value="1"/>
</dbReference>
<evidence type="ECO:0000259" key="16">
    <source>
        <dbReference type="PROSITE" id="PS50172"/>
    </source>
</evidence>
<keyword evidence="5 13" id="KW-0479">Metal-binding</keyword>
<evidence type="ECO:0000256" key="1">
    <source>
        <dbReference type="ARBA" id="ARBA00012722"/>
    </source>
</evidence>
<dbReference type="AlphaFoldDB" id="G9PHL6"/>
<dbReference type="CDD" id="cd00114">
    <property type="entry name" value="LIGANc"/>
    <property type="match status" value="1"/>
</dbReference>
<feature type="binding site" evidence="13">
    <location>
        <position position="121"/>
    </location>
    <ligand>
        <name>NAD(+)</name>
        <dbReference type="ChEBI" id="CHEBI:57540"/>
    </ligand>
</feature>
<reference evidence="17 18" key="1">
    <citation type="submission" date="2011-10" db="EMBL/GenBank/DDBJ databases">
        <title>The Genome Sequence of Actinomyces graevenitzii C83.</title>
        <authorList>
            <consortium name="The Broad Institute Genome Sequencing Platform"/>
            <consortium name="The Broad Institute Genome Sequencing Center for Infectious Disease"/>
            <person name="Earl A."/>
            <person name="Ward D."/>
            <person name="Feldgarden M."/>
            <person name="Gevers D."/>
            <person name="Sibley C.D."/>
            <person name="Field T.R."/>
            <person name="Grinwis M."/>
            <person name="Eshaghurshan C.S."/>
            <person name="Surette M.G."/>
            <person name="Young S.K."/>
            <person name="Zeng Q."/>
            <person name="Gargeya S."/>
            <person name="Fitzgerald M."/>
            <person name="Haas B."/>
            <person name="Abouelleil A."/>
            <person name="Alvarado L."/>
            <person name="Arachchi H.M."/>
            <person name="Berlin A."/>
            <person name="Brown A."/>
            <person name="Chapman S.B."/>
            <person name="Chen Z."/>
            <person name="Dunbar C."/>
            <person name="Freedman E."/>
            <person name="Gearin G."/>
            <person name="Goldberg J."/>
            <person name="Griggs A."/>
            <person name="Gujja S."/>
            <person name="Heiman D."/>
            <person name="Howarth C."/>
            <person name="Larson L."/>
            <person name="Lui A."/>
            <person name="MacDonald P.J.P."/>
            <person name="Montmayeur A."/>
            <person name="Murphy C."/>
            <person name="Neiman D."/>
            <person name="Pearson M."/>
            <person name="Priest M."/>
            <person name="Roberts A."/>
            <person name="Saif S."/>
            <person name="Shea T."/>
            <person name="Shenoy N."/>
            <person name="Sisk P."/>
            <person name="Stolte C."/>
            <person name="Sykes S."/>
            <person name="Wortman J."/>
            <person name="Nusbaum C."/>
            <person name="Birren B."/>
        </authorList>
    </citation>
    <scope>NUCLEOTIDE SEQUENCE [LARGE SCALE GENOMIC DNA]</scope>
    <source>
        <strain evidence="17 18">C83</strain>
    </source>
</reference>
<name>G9PHL6_9ACTO</name>
<gene>
    <name evidence="13" type="primary">ligA</name>
    <name evidence="17" type="ORF">HMPREF0045_01744</name>
</gene>
<feature type="binding site" evidence="13">
    <location>
        <position position="181"/>
    </location>
    <ligand>
        <name>NAD(+)</name>
        <dbReference type="ChEBI" id="CHEBI:57540"/>
    </ligand>
</feature>
<dbReference type="SUPFAM" id="SSF47781">
    <property type="entry name" value="RuvA domain 2-like"/>
    <property type="match status" value="1"/>
</dbReference>
<dbReference type="GO" id="GO:0005829">
    <property type="term" value="C:cytosol"/>
    <property type="evidence" value="ECO:0007669"/>
    <property type="project" value="TreeGrafter"/>
</dbReference>
<dbReference type="InterPro" id="IPR001679">
    <property type="entry name" value="DNA_ligase"/>
</dbReference>
<dbReference type="InterPro" id="IPR033136">
    <property type="entry name" value="DNA_ligase_CS"/>
</dbReference>
<evidence type="ECO:0000256" key="14">
    <source>
        <dbReference type="RuleBase" id="RU000618"/>
    </source>
</evidence>
<dbReference type="PANTHER" id="PTHR23389">
    <property type="entry name" value="CHROMOSOME TRANSMISSION FIDELITY FACTOR 18"/>
    <property type="match status" value="1"/>
</dbReference>
<dbReference type="Gene3D" id="6.20.10.30">
    <property type="match status" value="1"/>
</dbReference>
<evidence type="ECO:0000256" key="2">
    <source>
        <dbReference type="ARBA" id="ARBA00013308"/>
    </source>
</evidence>
<keyword evidence="9 13" id="KW-0520">NAD</keyword>